<dbReference type="InterPro" id="IPR005672">
    <property type="entry name" value="Phosphate_PstA"/>
</dbReference>
<dbReference type="PROSITE" id="PS50928">
    <property type="entry name" value="ABC_TM1"/>
    <property type="match status" value="1"/>
</dbReference>
<dbReference type="GO" id="GO:0005886">
    <property type="term" value="C:plasma membrane"/>
    <property type="evidence" value="ECO:0007669"/>
    <property type="project" value="UniProtKB-SubCell"/>
</dbReference>
<evidence type="ECO:0000313" key="13">
    <source>
        <dbReference type="Proteomes" id="UP000320806"/>
    </source>
</evidence>
<evidence type="ECO:0000256" key="1">
    <source>
        <dbReference type="ARBA" id="ARBA00003510"/>
    </source>
</evidence>
<evidence type="ECO:0000259" key="11">
    <source>
        <dbReference type="PROSITE" id="PS50928"/>
    </source>
</evidence>
<evidence type="ECO:0000313" key="12">
    <source>
        <dbReference type="EMBL" id="TQJ15842.1"/>
    </source>
</evidence>
<evidence type="ECO:0000256" key="10">
    <source>
        <dbReference type="RuleBase" id="RU363043"/>
    </source>
</evidence>
<dbReference type="Gene3D" id="1.10.3720.10">
    <property type="entry name" value="MetI-like"/>
    <property type="match status" value="1"/>
</dbReference>
<keyword evidence="13" id="KW-1185">Reference proteome</keyword>
<evidence type="ECO:0000256" key="2">
    <source>
        <dbReference type="ARBA" id="ARBA00004651"/>
    </source>
</evidence>
<evidence type="ECO:0000256" key="6">
    <source>
        <dbReference type="ARBA" id="ARBA00022592"/>
    </source>
</evidence>
<feature type="transmembrane region" description="Helical" evidence="10">
    <location>
        <begin position="204"/>
        <end position="222"/>
    </location>
</feature>
<dbReference type="InterPro" id="IPR051408">
    <property type="entry name" value="Phosphate_transprt_permease"/>
</dbReference>
<accession>A0A542EKG8</accession>
<feature type="transmembrane region" description="Helical" evidence="10">
    <location>
        <begin position="33"/>
        <end position="54"/>
    </location>
</feature>
<protein>
    <recommendedName>
        <fullName evidence="10">Phosphate transport system permease protein PstA</fullName>
    </recommendedName>
</protein>
<comment type="subcellular location">
    <subcellularLocation>
        <location evidence="2 10">Cell membrane</location>
        <topology evidence="2 10">Multi-pass membrane protein</topology>
    </subcellularLocation>
</comment>
<feature type="transmembrane region" description="Helical" evidence="10">
    <location>
        <begin position="90"/>
        <end position="111"/>
    </location>
</feature>
<proteinExistence type="inferred from homology"/>
<evidence type="ECO:0000256" key="9">
    <source>
        <dbReference type="ARBA" id="ARBA00023136"/>
    </source>
</evidence>
<dbReference type="Pfam" id="PF00528">
    <property type="entry name" value="BPD_transp_1"/>
    <property type="match status" value="1"/>
</dbReference>
<feature type="transmembrane region" description="Helical" evidence="10">
    <location>
        <begin position="273"/>
        <end position="294"/>
    </location>
</feature>
<dbReference type="PANTHER" id="PTHR42922:SF1">
    <property type="entry name" value="PHOSPHATE TRANSPORT SYSTEM PERMEASE PROTEIN PSTA"/>
    <property type="match status" value="1"/>
</dbReference>
<sequence>MSTVDTATATNQHVDLGSKSAGRAVKDKVAQAVMWLAFVIAMIPLVWILATVIVKGGSLLLESQWWTHSQQGITNRREGGGAVHAIQGTLLQGFVTALISVPIGVFTAVYLVEYGRGKLARAVSFMVDILTGIPSVVAALFIYALWVTTFGFNRIPFAVCLALTILMVPTIVRSTEEMLKLVPNELREASYALGVPKWKTIVKIVLPTAFSGIVTGILLGLARVMGETAPLIILAPYFRSISTNLFDGLMGTLPTMINDGRDNMGLLPTQERVWAASLTLILLILVLNLLGRLVSRMSKVKS</sequence>
<keyword evidence="9 10" id="KW-0472">Membrane</keyword>
<evidence type="ECO:0000256" key="3">
    <source>
        <dbReference type="ARBA" id="ARBA00007069"/>
    </source>
</evidence>
<comment type="similarity">
    <text evidence="3 10">Belongs to the binding-protein-dependent transport system permease family. CysTW subfamily.</text>
</comment>
<dbReference type="RefSeq" id="WP_141929280.1">
    <property type="nucleotide sequence ID" value="NZ_BAABCI010000023.1"/>
</dbReference>
<evidence type="ECO:0000256" key="4">
    <source>
        <dbReference type="ARBA" id="ARBA00022448"/>
    </source>
</evidence>
<dbReference type="GO" id="GO:0005315">
    <property type="term" value="F:phosphate transmembrane transporter activity"/>
    <property type="evidence" value="ECO:0007669"/>
    <property type="project" value="InterPro"/>
</dbReference>
<dbReference type="AlphaFoldDB" id="A0A542EKG8"/>
<dbReference type="OrthoDB" id="9775069at2"/>
<keyword evidence="8 10" id="KW-1133">Transmembrane helix</keyword>
<dbReference type="SUPFAM" id="SSF161098">
    <property type="entry name" value="MetI-like"/>
    <property type="match status" value="1"/>
</dbReference>
<keyword evidence="6" id="KW-0592">Phosphate transport</keyword>
<comment type="caution">
    <text evidence="12">The sequence shown here is derived from an EMBL/GenBank/DDBJ whole genome shotgun (WGS) entry which is preliminary data.</text>
</comment>
<dbReference type="InterPro" id="IPR000515">
    <property type="entry name" value="MetI-like"/>
</dbReference>
<organism evidence="12 13">
    <name type="scientific">Yimella lutea</name>
    <dbReference type="NCBI Taxonomy" id="587872"/>
    <lineage>
        <taxon>Bacteria</taxon>
        <taxon>Bacillati</taxon>
        <taxon>Actinomycetota</taxon>
        <taxon>Actinomycetes</taxon>
        <taxon>Micrococcales</taxon>
        <taxon>Dermacoccaceae</taxon>
        <taxon>Yimella</taxon>
    </lineage>
</organism>
<dbReference type="CDD" id="cd06261">
    <property type="entry name" value="TM_PBP2"/>
    <property type="match status" value="1"/>
</dbReference>
<feature type="domain" description="ABC transmembrane type-1" evidence="11">
    <location>
        <begin position="86"/>
        <end position="291"/>
    </location>
</feature>
<keyword evidence="7 10" id="KW-0812">Transmembrane</keyword>
<dbReference type="PANTHER" id="PTHR42922">
    <property type="entry name" value="PHOSPHATE TRANSPORT SYSTEM PERMEASE PROTEIN PSTA"/>
    <property type="match status" value="1"/>
</dbReference>
<comment type="function">
    <text evidence="1">Part of the binding-protein-dependent transport system for phosphate; probably responsible for the translocation of the substrate across the membrane.</text>
</comment>
<reference evidence="12 13" key="1">
    <citation type="submission" date="2019-06" db="EMBL/GenBank/DDBJ databases">
        <title>Sequencing the genomes of 1000 actinobacteria strains.</title>
        <authorList>
            <person name="Klenk H.-P."/>
        </authorList>
    </citation>
    <scope>NUCLEOTIDE SEQUENCE [LARGE SCALE GENOMIC DNA]</scope>
    <source>
        <strain evidence="12 13">DSM 19828</strain>
    </source>
</reference>
<dbReference type="NCBIfam" id="TIGR00974">
    <property type="entry name" value="3a0107s02c"/>
    <property type="match status" value="1"/>
</dbReference>
<dbReference type="InterPro" id="IPR035906">
    <property type="entry name" value="MetI-like_sf"/>
</dbReference>
<keyword evidence="5 10" id="KW-1003">Cell membrane</keyword>
<evidence type="ECO:0000256" key="7">
    <source>
        <dbReference type="ARBA" id="ARBA00022692"/>
    </source>
</evidence>
<dbReference type="EMBL" id="VFMO01000001">
    <property type="protein sequence ID" value="TQJ15842.1"/>
    <property type="molecule type" value="Genomic_DNA"/>
</dbReference>
<dbReference type="GO" id="GO:0035435">
    <property type="term" value="P:phosphate ion transmembrane transport"/>
    <property type="evidence" value="ECO:0007669"/>
    <property type="project" value="InterPro"/>
</dbReference>
<dbReference type="Proteomes" id="UP000320806">
    <property type="component" value="Unassembled WGS sequence"/>
</dbReference>
<feature type="transmembrane region" description="Helical" evidence="10">
    <location>
        <begin position="152"/>
        <end position="172"/>
    </location>
</feature>
<keyword evidence="4" id="KW-0813">Transport</keyword>
<feature type="transmembrane region" description="Helical" evidence="10">
    <location>
        <begin position="123"/>
        <end position="146"/>
    </location>
</feature>
<evidence type="ECO:0000256" key="8">
    <source>
        <dbReference type="ARBA" id="ARBA00022989"/>
    </source>
</evidence>
<name>A0A542EKG8_9MICO</name>
<gene>
    <name evidence="12" type="ORF">FB459_3415</name>
</gene>
<evidence type="ECO:0000256" key="5">
    <source>
        <dbReference type="ARBA" id="ARBA00022475"/>
    </source>
</evidence>